<dbReference type="RefSeq" id="WP_379894211.1">
    <property type="nucleotide sequence ID" value="NZ_CBCSCT010000063.1"/>
</dbReference>
<sequence>MKHMIVVSLICIILSAGCSPINIEKGIQSITLICNERALNEKCVDLYFDDEETINTFVEAIESAEKMKGVLDYEEEYEMIIDFENGKQRRFHLSLTTNRDYNGLLLELPDTMKGYSIPKGKANQLRDIIYP</sequence>
<name>A0ABW1IPA6_9BACL</name>
<proteinExistence type="predicted"/>
<comment type="caution">
    <text evidence="2">The sequence shown here is derived from an EMBL/GenBank/DDBJ whole genome shotgun (WGS) entry which is preliminary data.</text>
</comment>
<dbReference type="EMBL" id="JBHSQV010000142">
    <property type="protein sequence ID" value="MFC5986901.1"/>
    <property type="molecule type" value="Genomic_DNA"/>
</dbReference>
<accession>A0ABW1IPA6</accession>
<dbReference type="InterPro" id="IPR058780">
    <property type="entry name" value="YhfM-like_dom"/>
</dbReference>
<evidence type="ECO:0000313" key="2">
    <source>
        <dbReference type="EMBL" id="MFC5986901.1"/>
    </source>
</evidence>
<gene>
    <name evidence="2" type="ORF">ACFPXP_10790</name>
</gene>
<evidence type="ECO:0000259" key="1">
    <source>
        <dbReference type="Pfam" id="PF26353"/>
    </source>
</evidence>
<evidence type="ECO:0000313" key="3">
    <source>
        <dbReference type="Proteomes" id="UP001596250"/>
    </source>
</evidence>
<organism evidence="2 3">
    <name type="scientific">Marinicrinis lubricantis</name>
    <dbReference type="NCBI Taxonomy" id="2086470"/>
    <lineage>
        <taxon>Bacteria</taxon>
        <taxon>Bacillati</taxon>
        <taxon>Bacillota</taxon>
        <taxon>Bacilli</taxon>
        <taxon>Bacillales</taxon>
        <taxon>Paenibacillaceae</taxon>
    </lineage>
</organism>
<feature type="domain" description="YhfM-like" evidence="1">
    <location>
        <begin position="46"/>
        <end position="129"/>
    </location>
</feature>
<reference evidence="3" key="1">
    <citation type="journal article" date="2019" name="Int. J. Syst. Evol. Microbiol.">
        <title>The Global Catalogue of Microorganisms (GCM) 10K type strain sequencing project: providing services to taxonomists for standard genome sequencing and annotation.</title>
        <authorList>
            <consortium name="The Broad Institute Genomics Platform"/>
            <consortium name="The Broad Institute Genome Sequencing Center for Infectious Disease"/>
            <person name="Wu L."/>
            <person name="Ma J."/>
        </authorList>
    </citation>
    <scope>NUCLEOTIDE SEQUENCE [LARGE SCALE GENOMIC DNA]</scope>
    <source>
        <strain evidence="3">CCM 8749</strain>
    </source>
</reference>
<dbReference type="PROSITE" id="PS51257">
    <property type="entry name" value="PROKAR_LIPOPROTEIN"/>
    <property type="match status" value="1"/>
</dbReference>
<protein>
    <recommendedName>
        <fullName evidence="1">YhfM-like domain-containing protein</fullName>
    </recommendedName>
</protein>
<dbReference type="Proteomes" id="UP001596250">
    <property type="component" value="Unassembled WGS sequence"/>
</dbReference>
<keyword evidence="3" id="KW-1185">Reference proteome</keyword>
<dbReference type="Pfam" id="PF26353">
    <property type="entry name" value="YhfM"/>
    <property type="match status" value="1"/>
</dbReference>